<dbReference type="EMBL" id="CAJHNH020001452">
    <property type="protein sequence ID" value="CAG5123151.1"/>
    <property type="molecule type" value="Genomic_DNA"/>
</dbReference>
<dbReference type="PROSITE" id="PS00028">
    <property type="entry name" value="ZINC_FINGER_C2H2_1"/>
    <property type="match status" value="3"/>
</dbReference>
<dbReference type="GO" id="GO:0000981">
    <property type="term" value="F:DNA-binding transcription factor activity, RNA polymerase II-specific"/>
    <property type="evidence" value="ECO:0007669"/>
    <property type="project" value="TreeGrafter"/>
</dbReference>
<dbReference type="GO" id="GO:0008270">
    <property type="term" value="F:zinc ion binding"/>
    <property type="evidence" value="ECO:0007669"/>
    <property type="project" value="UniProtKB-KW"/>
</dbReference>
<accession>A0A8S3Z7J1</accession>
<evidence type="ECO:0000313" key="7">
    <source>
        <dbReference type="Proteomes" id="UP000678393"/>
    </source>
</evidence>
<reference evidence="6" key="1">
    <citation type="submission" date="2021-04" db="EMBL/GenBank/DDBJ databases">
        <authorList>
            <consortium name="Molecular Ecology Group"/>
        </authorList>
    </citation>
    <scope>NUCLEOTIDE SEQUENCE</scope>
</reference>
<keyword evidence="3" id="KW-0862">Zinc</keyword>
<evidence type="ECO:0000256" key="2">
    <source>
        <dbReference type="ARBA" id="ARBA00022771"/>
    </source>
</evidence>
<keyword evidence="7" id="KW-1185">Reference proteome</keyword>
<evidence type="ECO:0000256" key="4">
    <source>
        <dbReference type="PROSITE-ProRule" id="PRU00042"/>
    </source>
</evidence>
<dbReference type="SMART" id="SM00355">
    <property type="entry name" value="ZnF_C2H2"/>
    <property type="match status" value="3"/>
</dbReference>
<dbReference type="Gene3D" id="3.30.160.60">
    <property type="entry name" value="Classic Zinc Finger"/>
    <property type="match status" value="3"/>
</dbReference>
<dbReference type="AlphaFoldDB" id="A0A8S3Z7J1"/>
<dbReference type="OrthoDB" id="4748970at2759"/>
<dbReference type="InterPro" id="IPR013087">
    <property type="entry name" value="Znf_C2H2_type"/>
</dbReference>
<evidence type="ECO:0000256" key="1">
    <source>
        <dbReference type="ARBA" id="ARBA00022723"/>
    </source>
</evidence>
<dbReference type="PROSITE" id="PS50157">
    <property type="entry name" value="ZINC_FINGER_C2H2_2"/>
    <property type="match status" value="3"/>
</dbReference>
<evidence type="ECO:0000256" key="3">
    <source>
        <dbReference type="ARBA" id="ARBA00022833"/>
    </source>
</evidence>
<dbReference type="PANTHER" id="PTHR23235:SF120">
    <property type="entry name" value="KRUPPEL-LIKE FACTOR 15"/>
    <property type="match status" value="1"/>
</dbReference>
<name>A0A8S3Z7J1_9EUPU</name>
<comment type="caution">
    <text evidence="6">The sequence shown here is derived from an EMBL/GenBank/DDBJ whole genome shotgun (WGS) entry which is preliminary data.</text>
</comment>
<dbReference type="PANTHER" id="PTHR23235">
    <property type="entry name" value="KRUEPPEL-LIKE TRANSCRIPTION FACTOR"/>
    <property type="match status" value="1"/>
</dbReference>
<feature type="domain" description="C2H2-type" evidence="5">
    <location>
        <begin position="458"/>
        <end position="484"/>
    </location>
</feature>
<gene>
    <name evidence="6" type="ORF">CUNI_LOCUS8709</name>
</gene>
<dbReference type="InterPro" id="IPR036236">
    <property type="entry name" value="Znf_C2H2_sf"/>
</dbReference>
<evidence type="ECO:0000259" key="5">
    <source>
        <dbReference type="PROSITE" id="PS50157"/>
    </source>
</evidence>
<dbReference type="FunFam" id="3.30.160.60:FF:000007">
    <property type="entry name" value="Basic krueppel-like factor 3"/>
    <property type="match status" value="1"/>
</dbReference>
<dbReference type="SUPFAM" id="SSF57667">
    <property type="entry name" value="beta-beta-alpha zinc fingers"/>
    <property type="match status" value="2"/>
</dbReference>
<organism evidence="6 7">
    <name type="scientific">Candidula unifasciata</name>
    <dbReference type="NCBI Taxonomy" id="100452"/>
    <lineage>
        <taxon>Eukaryota</taxon>
        <taxon>Metazoa</taxon>
        <taxon>Spiralia</taxon>
        <taxon>Lophotrochozoa</taxon>
        <taxon>Mollusca</taxon>
        <taxon>Gastropoda</taxon>
        <taxon>Heterobranchia</taxon>
        <taxon>Euthyneura</taxon>
        <taxon>Panpulmonata</taxon>
        <taxon>Eupulmonata</taxon>
        <taxon>Stylommatophora</taxon>
        <taxon>Helicina</taxon>
        <taxon>Helicoidea</taxon>
        <taxon>Geomitridae</taxon>
        <taxon>Candidula</taxon>
    </lineage>
</organism>
<sequence length="484" mass="53277">MKELYENLTMNEMSHMFSDDILSSFSDQKAINDLNELPESCDDFLFDPATPLFDFQEDAVMNDYLFSLGTGFGGVDKYDHENSTPDSTRLIRDFSLPKSVDTFLEDYTENDICTNSHLSEDNLSRTSKSKARSYNHTSDFLGTSTSEPNVFYLGMNDVYSDGIEFISRDTAFDSGSSSSCSSECSSGYSGECSSGYSGECSSGYSGECSSGYSGEWNAVGKNDKNLVVLGVDISNLMHDYAMKYPPEPESFVRPAKSRLAPSPSSSMKPSGYIVTSPSLSHSCVYAASSSPCLLPSLKRHIVLTSKKSLLVKSNLGCSRSKVNSRTKLPHGAGHRMTVTGVDPMLGMYPGGCSPVTSPRSSNCLEYSVTIARSSSSSSTSSASSTTSAPEIKMEEKVYPCTFKDCNKVYSKSSHLKAHLRRHTGEKPFHCSWPACDWKFSRSDELARHKRSHSGVKPYKCDICIKCFSRSDHLAKHKKVHRKNK</sequence>
<keyword evidence="2 4" id="KW-0863">Zinc-finger</keyword>
<feature type="domain" description="C2H2-type" evidence="5">
    <location>
        <begin position="428"/>
        <end position="457"/>
    </location>
</feature>
<protein>
    <recommendedName>
        <fullName evidence="5">C2H2-type domain-containing protein</fullName>
    </recommendedName>
</protein>
<proteinExistence type="predicted"/>
<dbReference type="Proteomes" id="UP000678393">
    <property type="component" value="Unassembled WGS sequence"/>
</dbReference>
<evidence type="ECO:0000313" key="6">
    <source>
        <dbReference type="EMBL" id="CAG5123151.1"/>
    </source>
</evidence>
<keyword evidence="1" id="KW-0479">Metal-binding</keyword>
<feature type="domain" description="C2H2-type" evidence="5">
    <location>
        <begin position="398"/>
        <end position="427"/>
    </location>
</feature>
<dbReference type="Pfam" id="PF00096">
    <property type="entry name" value="zf-C2H2"/>
    <property type="match status" value="3"/>
</dbReference>
<dbReference type="GO" id="GO:0000978">
    <property type="term" value="F:RNA polymerase II cis-regulatory region sequence-specific DNA binding"/>
    <property type="evidence" value="ECO:0007669"/>
    <property type="project" value="TreeGrafter"/>
</dbReference>